<dbReference type="InterPro" id="IPR001119">
    <property type="entry name" value="SLH_dom"/>
</dbReference>
<dbReference type="SMART" id="SM00736">
    <property type="entry name" value="CADG"/>
    <property type="match status" value="5"/>
</dbReference>
<name>A0ABN7TI32_9BACL</name>
<dbReference type="Proteomes" id="UP000730618">
    <property type="component" value="Unassembled WGS sequence"/>
</dbReference>
<accession>A0ABN7TI32</accession>
<dbReference type="PROSITE" id="PS51272">
    <property type="entry name" value="SLH"/>
    <property type="match status" value="3"/>
</dbReference>
<dbReference type="CDD" id="cd11304">
    <property type="entry name" value="Cadherin_repeat"/>
    <property type="match status" value="1"/>
</dbReference>
<evidence type="ECO:0000256" key="2">
    <source>
        <dbReference type="SAM" id="SignalP"/>
    </source>
</evidence>
<sequence length="2153" mass="224554">MKSKQAITIMFAAFTAASLFTGLPANKAESAALQKVTSVTNSNVLRIDGDKLVYDDSRTQGNSHIYMYDMTRSEARQISTTGTNNQYPDISGNRIVWGSGYNLWIYDMNEPSPVARRLTDVVNAIEYYADIDGDKIVYQDFTDMRWEVRLYDLSTGAIQIIADGAFPRISGNRIVWIDKRNGNDDIYMYDLATHTEKPIATNPSTQQNVVISGNLIVWEDDRNGQWDIYMYDLTTGTETRVTTGAWYHLRPSVYGNKIVWQDGRNASDEIYMYDTLTGKEIRVTNSSTDDYKPALYGNTIVWLEYKYTNSDINAYSYNPPVADNGSFTTAEDTAYGGTLVASDANGDNLKYSIVANGTKGTVSITNSATGQYIYTPQPNANGTDQFTFKSSDGVGDSNVATVDVTVTPVNDAPIVSSIPDQTIPEDSSTSVLPVTIGDIDSPIENLTLTAVSGNTALIPNANIQLGGTGANRTVKVTPAANASGIAIVTLTVSDGVLTATDTFVVTVTSANDAPTISSIPDQSIDEDGSTSVLPVTVGDIDNAAGSLTLTASSSNTTLVPNANIVIGGSGANRTVKVTPAANAFGTATIMLTVSDGSLTAANTFVFTVRNVNDAPTVSNVTDQTIDEDSSTAVLPVTVGDIDTPVESLTMTASSSNSTLVPNANIVFGGSGANRTVKVTPAAGASGTATITLTVSDGSLTATDTFVISVRAVNDAPTISTVADQNIDEDSSTAVLPVTVGDIDNAAGSLTLTASSSNTTLVPNANIVIGGSGAIRTVEVTPAANAFGTATITLTVSDGSLTAANTFVITVRNVNDAPTVSNVTDQTIDEDSSTAVLPVTVGDIDDPADSLTLTATSDNTALVPNANIVLAGSGANRTVKVTPAANTIGTATITLNVNDGSLTTTDSFVVTVSAINDGPTILNVPDQTIDEDSSTAVLPVTIGDIDTLADSLTLTATSSNTTLVPNANIVLTGTGANRTVKVTPAANAFGTAAITLTVSDGSLTSAETFVITVRNVNDAPTISNVPDQTIDEDSSTAALLVTIGDIDDPADSLTLTATSDNMALVPNATIVLAGSGTNRTVKVTPTANASGTATITLTLSDGAMTATDSFVVTVSAINDAPTISNVPDQTIDEDSSTAVLPVTIGDIDTIADNLTLTASSSNTALVPNANIVLAGSGANRTIKVTPTANAFGTATISLALSDGTLTATDSFVVTVSAVNDVPSISDVSDLTIDEDSSTSVLPVTVGDIDSPVGSLTLTASSSNTALVPNANIDLTGSGANRTVKITPVPDASGTSTITLTVSDGTLTATDSFIVTVNAVNDAPIVSSIADVTINEDNTSGPIPYTVSDPDDAPELLTVSVQSDNTDLLPVTAAVYGGSGTQRTITLTPNAGKSGNAKVTVLVSDGKTATPASFMLNVSAAPRPISVTSSVYGDDFPAGRSIPVDVVFSEAVNVSGQPRLKLETGPVDRYAIYRHGSGTSTLTFEYETAPGDGTSKLDYAGADALERNGSTMAGAARNDTAKLTLPMPGTTGSLSGSRSIAVDTTPPEPPTFRFSAAPTNQSVTVSVYYPSDADLRQYRLETDPSGVYTAVYGPFVHVTLASNLTIFARAQDKAGNWSSVAEYRVGNIDHDAPDMPLLTPFPTALTGGTVTMAVYYPPDMNVRQYKVGLNGIYADYTSPVVMTVNDVFFARGQDDAGNWSQEARYVVGNIDQTPPHGTVAVNGGATVTFDPRVTARIAATDEGVAGLDAMRFSFDGTLWTDWETYAAQKPLTLPPGDGRKTVYVQSRDKVGNVSESSTAEVRLDGRMLTALSGLRVTGAAIQPQFQSGIMSYTAETAYEVSSVTVAANASDGVAHLTIQGQSAASGEARTIPLAEGANEIRIVVTSDYAASKTYIVTVKRSAPSSADNSDHPESPENSETPELPGGTSNPPLVNPPDPGGSNMTPPDTEKETPAKPAPQPNQSEQAGEPPYIQGYEDGTIRPDQPLTRAEGAAMLMRIMKASEDSPSGDSSFADTQGHWAQRYIEQLNRLQLIQGVDNGRFDPDRAMTRAELVTIIVRYKHLNLSGESDPSFADLNLHWAAPYAAAAKQAGLIEGYPDGTFRPDQSITRAEMIVLLNRLLGRTSMQVDRSPWTDVSTEHWAFGEIMAAANPYPNP</sequence>
<dbReference type="RefSeq" id="WP_218097828.1">
    <property type="nucleotide sequence ID" value="NZ_CAJVCE010000003.1"/>
</dbReference>
<feature type="domain" description="SLH" evidence="3">
    <location>
        <begin position="2005"/>
        <end position="2064"/>
    </location>
</feature>
<dbReference type="PANTHER" id="PTHR36842">
    <property type="entry name" value="PROTEIN TOLB HOMOLOG"/>
    <property type="match status" value="1"/>
</dbReference>
<keyword evidence="5" id="KW-1185">Reference proteome</keyword>
<dbReference type="PANTHER" id="PTHR36842:SF1">
    <property type="entry name" value="PROTEIN TOLB"/>
    <property type="match status" value="1"/>
</dbReference>
<keyword evidence="2" id="KW-0732">Signal</keyword>
<evidence type="ECO:0000259" key="3">
    <source>
        <dbReference type="PROSITE" id="PS51272"/>
    </source>
</evidence>
<dbReference type="NCBIfam" id="TIGR04275">
    <property type="entry name" value="beta_prop_Msarc"/>
    <property type="match status" value="3"/>
</dbReference>
<feature type="region of interest" description="Disordered" evidence="1">
    <location>
        <begin position="1899"/>
        <end position="1982"/>
    </location>
</feature>
<gene>
    <name evidence="4" type="primary">tolB</name>
    <name evidence="4" type="ORF">PAECIP111802_01494</name>
</gene>
<dbReference type="InterPro" id="IPR010221">
    <property type="entry name" value="VCBS_dom"/>
</dbReference>
<feature type="region of interest" description="Disordered" evidence="1">
    <location>
        <begin position="1520"/>
        <end position="1540"/>
    </location>
</feature>
<dbReference type="NCBIfam" id="NF012211">
    <property type="entry name" value="tand_rpt_95"/>
    <property type="match status" value="4"/>
</dbReference>
<dbReference type="NCBIfam" id="TIGR01965">
    <property type="entry name" value="VCBS_repeat"/>
    <property type="match status" value="1"/>
</dbReference>
<organism evidence="4 5">
    <name type="scientific">Paenibacillus allorhizosphaerae</name>
    <dbReference type="NCBI Taxonomy" id="2849866"/>
    <lineage>
        <taxon>Bacteria</taxon>
        <taxon>Bacillati</taxon>
        <taxon>Bacillota</taxon>
        <taxon>Bacilli</taxon>
        <taxon>Bacillales</taxon>
        <taxon>Paenibacillaceae</taxon>
        <taxon>Paenibacillus</taxon>
    </lineage>
</organism>
<dbReference type="InterPro" id="IPR025883">
    <property type="entry name" value="Cadherin-like_domain"/>
</dbReference>
<dbReference type="EMBL" id="CAJVCE010000003">
    <property type="protein sequence ID" value="CAG7628791.1"/>
    <property type="molecule type" value="Genomic_DNA"/>
</dbReference>
<evidence type="ECO:0000313" key="5">
    <source>
        <dbReference type="Proteomes" id="UP000730618"/>
    </source>
</evidence>
<evidence type="ECO:0000256" key="1">
    <source>
        <dbReference type="SAM" id="MobiDB-lite"/>
    </source>
</evidence>
<feature type="domain" description="SLH" evidence="3">
    <location>
        <begin position="1939"/>
        <end position="2004"/>
    </location>
</feature>
<reference evidence="4 5" key="1">
    <citation type="submission" date="2021-06" db="EMBL/GenBank/DDBJ databases">
        <authorList>
            <person name="Criscuolo A."/>
        </authorList>
    </citation>
    <scope>NUCLEOTIDE SEQUENCE [LARGE SCALE GENOMIC DNA]</scope>
    <source>
        <strain evidence="5">CIP 111802</strain>
    </source>
</reference>
<feature type="signal peptide" evidence="2">
    <location>
        <begin position="1"/>
        <end position="27"/>
    </location>
</feature>
<feature type="domain" description="SLH" evidence="3">
    <location>
        <begin position="2065"/>
        <end position="2128"/>
    </location>
</feature>
<dbReference type="Pfam" id="PF17963">
    <property type="entry name" value="Big_9"/>
    <property type="match status" value="10"/>
</dbReference>
<dbReference type="InterPro" id="IPR027618">
    <property type="entry name" value="Beta_prop_Msarc"/>
</dbReference>
<proteinExistence type="predicted"/>
<dbReference type="InterPro" id="IPR006644">
    <property type="entry name" value="Cadg"/>
</dbReference>
<protein>
    <submittedName>
        <fullName evidence="4">Tol-Pal system protein TolB</fullName>
    </submittedName>
</protein>
<dbReference type="Pfam" id="PF00395">
    <property type="entry name" value="SLH"/>
    <property type="match status" value="3"/>
</dbReference>
<feature type="chain" id="PRO_5047159662" evidence="2">
    <location>
        <begin position="28"/>
        <end position="2153"/>
    </location>
</feature>
<evidence type="ECO:0000313" key="4">
    <source>
        <dbReference type="EMBL" id="CAG7628791.1"/>
    </source>
</evidence>
<dbReference type="Pfam" id="PF12733">
    <property type="entry name" value="Cadherin-like"/>
    <property type="match status" value="1"/>
</dbReference>
<feature type="compositionally biased region" description="Polar residues" evidence="1">
    <location>
        <begin position="1913"/>
        <end position="1929"/>
    </location>
</feature>
<comment type="caution">
    <text evidence="4">The sequence shown here is derived from an EMBL/GenBank/DDBJ whole genome shotgun (WGS) entry which is preliminary data.</text>
</comment>